<keyword evidence="7" id="KW-0503">Monooxygenase</keyword>
<keyword evidence="6 7" id="KW-0349">Heme</keyword>
<evidence type="ECO:0000256" key="6">
    <source>
        <dbReference type="PIRSR" id="PIRSR602403-1"/>
    </source>
</evidence>
<dbReference type="PROSITE" id="PS00086">
    <property type="entry name" value="CYTOCHROME_P450"/>
    <property type="match status" value="1"/>
</dbReference>
<evidence type="ECO:0000256" key="3">
    <source>
        <dbReference type="ARBA" id="ARBA00022723"/>
    </source>
</evidence>
<dbReference type="OrthoDB" id="3248974at2759"/>
<comment type="cofactor">
    <cofactor evidence="1 6">
        <name>heme</name>
        <dbReference type="ChEBI" id="CHEBI:30413"/>
    </cofactor>
</comment>
<gene>
    <name evidence="8" type="ORF">GSI_12186</name>
</gene>
<evidence type="ECO:0000313" key="9">
    <source>
        <dbReference type="Proteomes" id="UP000230002"/>
    </source>
</evidence>
<dbReference type="InterPro" id="IPR017972">
    <property type="entry name" value="Cyt_P450_CS"/>
</dbReference>
<dbReference type="PRINTS" id="PR00465">
    <property type="entry name" value="EP450IV"/>
</dbReference>
<dbReference type="SUPFAM" id="SSF48264">
    <property type="entry name" value="Cytochrome P450"/>
    <property type="match status" value="1"/>
</dbReference>
<keyword evidence="3 6" id="KW-0479">Metal-binding</keyword>
<dbReference type="PANTHER" id="PTHR46206">
    <property type="entry name" value="CYTOCHROME P450"/>
    <property type="match status" value="1"/>
</dbReference>
<evidence type="ECO:0000256" key="2">
    <source>
        <dbReference type="ARBA" id="ARBA00010617"/>
    </source>
</evidence>
<dbReference type="EMBL" id="AYKW01000045">
    <property type="protein sequence ID" value="PIL26428.1"/>
    <property type="molecule type" value="Genomic_DNA"/>
</dbReference>
<keyword evidence="4 7" id="KW-0560">Oxidoreductase</keyword>
<dbReference type="InterPro" id="IPR002403">
    <property type="entry name" value="Cyt_P450_E_grp-IV"/>
</dbReference>
<dbReference type="Pfam" id="PF00067">
    <property type="entry name" value="p450"/>
    <property type="match status" value="1"/>
</dbReference>
<reference evidence="8 9" key="1">
    <citation type="journal article" date="2015" name="Sci. Rep.">
        <title>Chromosome-level genome map provides insights into diverse defense mechanisms in the medicinal fungus Ganoderma sinense.</title>
        <authorList>
            <person name="Zhu Y."/>
            <person name="Xu J."/>
            <person name="Sun C."/>
            <person name="Zhou S."/>
            <person name="Xu H."/>
            <person name="Nelson D.R."/>
            <person name="Qian J."/>
            <person name="Song J."/>
            <person name="Luo H."/>
            <person name="Xiang L."/>
            <person name="Li Y."/>
            <person name="Xu Z."/>
            <person name="Ji A."/>
            <person name="Wang L."/>
            <person name="Lu S."/>
            <person name="Hayward A."/>
            <person name="Sun W."/>
            <person name="Li X."/>
            <person name="Schwartz D.C."/>
            <person name="Wang Y."/>
            <person name="Chen S."/>
        </authorList>
    </citation>
    <scope>NUCLEOTIDE SEQUENCE [LARGE SCALE GENOMIC DNA]</scope>
    <source>
        <strain evidence="8 9">ZZ0214-1</strain>
    </source>
</reference>
<comment type="similarity">
    <text evidence="2 7">Belongs to the cytochrome P450 family.</text>
</comment>
<dbReference type="InterPro" id="IPR001128">
    <property type="entry name" value="Cyt_P450"/>
</dbReference>
<dbReference type="AlphaFoldDB" id="A0A2G8RYN0"/>
<sequence>MDDIAWKIAPLVCLVGVLVLRWYTHPVRPISRKCRSFGNLQCSQLRSIPTLMGSSFPGLSLFTALQFARDPRRLLNEGYIKYQNSTFKLPLLDKWVVVVCGTKLIEEVGKRPDDELSAYDGIREFTQVAYTSGPEMLVDSGHESRTIIKENLTRGMPIFAPEIADELECVLQECIHSEDGGDWARLNPWDLMKQVLARTTSRVFVGLPLCRDERYLSIVHKHVKDFMETILTMNLIPTFLKPIIGPKVSKVHGNVQLGLSIFRPIIEKRKALMKESGGDWPDKPNDMLQWILDRAVPRGNSDEYVVERLLGSNFAAINSAANVLTNALCRLATSPETAVLLREEIESLVAEEGWTAGAISKMAKLDSFLKETQRYTGVALASMMKKAMKDALLSDGTFLPKGTILLTAYSPVHRDERYYPNSDVFDPFRFSRERERDGDSVKHQFTTSSATYLSWGYGPHSCPGRFFVVMEMKAIMAHILVHYDLKLGGDGSLPKETCMGFAVAAPRDGVLLFKKRRSSWLSHSTV</sequence>
<name>A0A2G8RYN0_9APHY</name>
<organism evidence="8 9">
    <name type="scientific">Ganoderma sinense ZZ0214-1</name>
    <dbReference type="NCBI Taxonomy" id="1077348"/>
    <lineage>
        <taxon>Eukaryota</taxon>
        <taxon>Fungi</taxon>
        <taxon>Dikarya</taxon>
        <taxon>Basidiomycota</taxon>
        <taxon>Agaricomycotina</taxon>
        <taxon>Agaricomycetes</taxon>
        <taxon>Polyporales</taxon>
        <taxon>Polyporaceae</taxon>
        <taxon>Ganoderma</taxon>
    </lineage>
</organism>
<dbReference type="Gene3D" id="1.10.630.10">
    <property type="entry name" value="Cytochrome P450"/>
    <property type="match status" value="1"/>
</dbReference>
<comment type="caution">
    <text evidence="8">The sequence shown here is derived from an EMBL/GenBank/DDBJ whole genome shotgun (WGS) entry which is preliminary data.</text>
</comment>
<proteinExistence type="inferred from homology"/>
<accession>A0A2G8RYN0</accession>
<dbReference type="GO" id="GO:0005506">
    <property type="term" value="F:iron ion binding"/>
    <property type="evidence" value="ECO:0007669"/>
    <property type="project" value="InterPro"/>
</dbReference>
<dbReference type="Proteomes" id="UP000230002">
    <property type="component" value="Unassembled WGS sequence"/>
</dbReference>
<dbReference type="GO" id="GO:0004497">
    <property type="term" value="F:monooxygenase activity"/>
    <property type="evidence" value="ECO:0007669"/>
    <property type="project" value="UniProtKB-KW"/>
</dbReference>
<protein>
    <submittedName>
        <fullName evidence="8">Cytochrome P450</fullName>
    </submittedName>
</protein>
<evidence type="ECO:0000256" key="4">
    <source>
        <dbReference type="ARBA" id="ARBA00023002"/>
    </source>
</evidence>
<evidence type="ECO:0000256" key="7">
    <source>
        <dbReference type="RuleBase" id="RU000461"/>
    </source>
</evidence>
<dbReference type="STRING" id="1077348.A0A2G8RYN0"/>
<evidence type="ECO:0000256" key="5">
    <source>
        <dbReference type="ARBA" id="ARBA00023004"/>
    </source>
</evidence>
<keyword evidence="9" id="KW-1185">Reference proteome</keyword>
<keyword evidence="5 6" id="KW-0408">Iron</keyword>
<dbReference type="GO" id="GO:0020037">
    <property type="term" value="F:heme binding"/>
    <property type="evidence" value="ECO:0007669"/>
    <property type="project" value="InterPro"/>
</dbReference>
<dbReference type="InterPro" id="IPR036396">
    <property type="entry name" value="Cyt_P450_sf"/>
</dbReference>
<dbReference type="GO" id="GO:0016705">
    <property type="term" value="F:oxidoreductase activity, acting on paired donors, with incorporation or reduction of molecular oxygen"/>
    <property type="evidence" value="ECO:0007669"/>
    <property type="project" value="InterPro"/>
</dbReference>
<feature type="binding site" description="axial binding residue" evidence="6">
    <location>
        <position position="462"/>
    </location>
    <ligand>
        <name>heme</name>
        <dbReference type="ChEBI" id="CHEBI:30413"/>
    </ligand>
    <ligandPart>
        <name>Fe</name>
        <dbReference type="ChEBI" id="CHEBI:18248"/>
    </ligandPart>
</feature>
<evidence type="ECO:0000313" key="8">
    <source>
        <dbReference type="EMBL" id="PIL26428.1"/>
    </source>
</evidence>
<evidence type="ECO:0000256" key="1">
    <source>
        <dbReference type="ARBA" id="ARBA00001971"/>
    </source>
</evidence>
<dbReference type="CDD" id="cd11041">
    <property type="entry name" value="CYP503A1-like"/>
    <property type="match status" value="1"/>
</dbReference>